<dbReference type="SUPFAM" id="SSF51430">
    <property type="entry name" value="NAD(P)-linked oxidoreductase"/>
    <property type="match status" value="1"/>
</dbReference>
<dbReference type="PANTHER" id="PTHR43625:SF40">
    <property type="entry name" value="ALDO-KETO REDUCTASE YAKC [NADP(+)]"/>
    <property type="match status" value="1"/>
</dbReference>
<gene>
    <name evidence="3" type="ORF">FPZ45_06705</name>
</gene>
<feature type="domain" description="NADP-dependent oxidoreductase" evidence="2">
    <location>
        <begin position="17"/>
        <end position="311"/>
    </location>
</feature>
<dbReference type="OrthoDB" id="9773828at2"/>
<dbReference type="Proteomes" id="UP000316330">
    <property type="component" value="Unassembled WGS sequence"/>
</dbReference>
<dbReference type="Gene3D" id="3.20.20.100">
    <property type="entry name" value="NADP-dependent oxidoreductase domain"/>
    <property type="match status" value="1"/>
</dbReference>
<comment type="caution">
    <text evidence="3">The sequence shown here is derived from an EMBL/GenBank/DDBJ whole genome shotgun (WGS) entry which is preliminary data.</text>
</comment>
<proteinExistence type="predicted"/>
<dbReference type="InterPro" id="IPR050791">
    <property type="entry name" value="Aldo-Keto_reductase"/>
</dbReference>
<name>A0A559JQG7_9BACL</name>
<keyword evidence="1" id="KW-0560">Oxidoreductase</keyword>
<dbReference type="PANTHER" id="PTHR43625">
    <property type="entry name" value="AFLATOXIN B1 ALDEHYDE REDUCTASE"/>
    <property type="match status" value="1"/>
</dbReference>
<dbReference type="Pfam" id="PF00248">
    <property type="entry name" value="Aldo_ket_red"/>
    <property type="match status" value="1"/>
</dbReference>
<accession>A0A559JQG7</accession>
<protein>
    <submittedName>
        <fullName evidence="3">Aldo/keto reductase</fullName>
    </submittedName>
</protein>
<dbReference type="EMBL" id="VNJJ01000003">
    <property type="protein sequence ID" value="TVY02126.1"/>
    <property type="molecule type" value="Genomic_DNA"/>
</dbReference>
<keyword evidence="4" id="KW-1185">Reference proteome</keyword>
<evidence type="ECO:0000313" key="3">
    <source>
        <dbReference type="EMBL" id="TVY02126.1"/>
    </source>
</evidence>
<sequence length="332" mass="35899">MKTVELGTQGLKVSVEGLGCMGMSKMYGPSNDEESLATLRRAIELGITFFDTAEVYGPFHNEELLGRAFASIRDRVVIATKVGIGFTDDGKPKVVDGTAVVDGSPENIIRAIEGSLRRLKTDYIDLVYLHRIDPKVPIEKTITAMSKLVTDGKIGHIGLSEAAAGTIRRAHAVHPITAVQTEYSLFERGVESNGVYETVRELGIGFVPYSPLGRGFLTGQFKADQLDPTDFRNYDPRLSGKNLETNMRIVEAISLIAKEKGVKPSQLALAWTIAQGGVPIPGTRRIANLEENVAAADIVLSKEELARLDEVAPVGVASGDRYSKGGMSQLNQ</sequence>
<evidence type="ECO:0000256" key="1">
    <source>
        <dbReference type="ARBA" id="ARBA00023002"/>
    </source>
</evidence>
<dbReference type="AlphaFoldDB" id="A0A559JQG7"/>
<reference evidence="3 4" key="1">
    <citation type="submission" date="2019-07" db="EMBL/GenBank/DDBJ databases">
        <authorList>
            <person name="Kim J."/>
        </authorList>
    </citation>
    <scope>NUCLEOTIDE SEQUENCE [LARGE SCALE GENOMIC DNA]</scope>
    <source>
        <strain evidence="3 4">G13</strain>
    </source>
</reference>
<dbReference type="RefSeq" id="WP_144699708.1">
    <property type="nucleotide sequence ID" value="NZ_VNJJ01000003.1"/>
</dbReference>
<dbReference type="GO" id="GO:0005737">
    <property type="term" value="C:cytoplasm"/>
    <property type="evidence" value="ECO:0007669"/>
    <property type="project" value="TreeGrafter"/>
</dbReference>
<dbReference type="CDD" id="cd19076">
    <property type="entry name" value="AKR_AKR13A_13D"/>
    <property type="match status" value="1"/>
</dbReference>
<evidence type="ECO:0000259" key="2">
    <source>
        <dbReference type="Pfam" id="PF00248"/>
    </source>
</evidence>
<dbReference type="GO" id="GO:0016491">
    <property type="term" value="F:oxidoreductase activity"/>
    <property type="evidence" value="ECO:0007669"/>
    <property type="project" value="UniProtKB-KW"/>
</dbReference>
<dbReference type="InterPro" id="IPR036812">
    <property type="entry name" value="NAD(P)_OxRdtase_dom_sf"/>
</dbReference>
<organism evidence="3 4">
    <name type="scientific">Cohnella terricola</name>
    <dbReference type="NCBI Taxonomy" id="1289167"/>
    <lineage>
        <taxon>Bacteria</taxon>
        <taxon>Bacillati</taxon>
        <taxon>Bacillota</taxon>
        <taxon>Bacilli</taxon>
        <taxon>Bacillales</taxon>
        <taxon>Paenibacillaceae</taxon>
        <taxon>Cohnella</taxon>
    </lineage>
</organism>
<dbReference type="InterPro" id="IPR023210">
    <property type="entry name" value="NADP_OxRdtase_dom"/>
</dbReference>
<evidence type="ECO:0000313" key="4">
    <source>
        <dbReference type="Proteomes" id="UP000316330"/>
    </source>
</evidence>